<dbReference type="Proteomes" id="UP000070463">
    <property type="component" value="Unassembled WGS sequence"/>
</dbReference>
<evidence type="ECO:0000313" key="1">
    <source>
        <dbReference type="EMBL" id="KXA95994.1"/>
    </source>
</evidence>
<reference evidence="1 2" key="1">
    <citation type="journal article" date="2016" name="Sci. Rep.">
        <title>Metabolic traits of an uncultured archaeal lineage -MSBL1- from brine pools of the Red Sea.</title>
        <authorList>
            <person name="Mwirichia R."/>
            <person name="Alam I."/>
            <person name="Rashid M."/>
            <person name="Vinu M."/>
            <person name="Ba-Alawi W."/>
            <person name="Anthony Kamau A."/>
            <person name="Kamanda Ngugi D."/>
            <person name="Goker M."/>
            <person name="Klenk H.P."/>
            <person name="Bajic V."/>
            <person name="Stingl U."/>
        </authorList>
    </citation>
    <scope>NUCLEOTIDE SEQUENCE [LARGE SCALE GENOMIC DNA]</scope>
    <source>
        <strain evidence="1">SCGC-AAA259I09</strain>
    </source>
</reference>
<comment type="caution">
    <text evidence="1">The sequence shown here is derived from an EMBL/GenBank/DDBJ whole genome shotgun (WGS) entry which is preliminary data.</text>
</comment>
<sequence>MKSQRRETELHTVWYGPDCEVVWGGENTVFRADFWEGKIEDGEYPEDYVYDVYWHIGPSAHYWKTGKHSVEVILNGDVVETLEFNNSFRRVGITSGRDWRKYPS</sequence>
<accession>A0A133UP45</accession>
<dbReference type="AlphaFoldDB" id="A0A133UP45"/>
<keyword evidence="2" id="KW-1185">Reference proteome</keyword>
<gene>
    <name evidence="1" type="ORF">AKJ37_06315</name>
</gene>
<proteinExistence type="predicted"/>
<evidence type="ECO:0000313" key="2">
    <source>
        <dbReference type="Proteomes" id="UP000070463"/>
    </source>
</evidence>
<dbReference type="EMBL" id="LHXR01000119">
    <property type="protein sequence ID" value="KXA95994.1"/>
    <property type="molecule type" value="Genomic_DNA"/>
</dbReference>
<name>A0A133UP45_9EURY</name>
<organism evidence="1 2">
    <name type="scientific">candidate division MSBL1 archaeon SCGC-AAA259I09</name>
    <dbReference type="NCBI Taxonomy" id="1698267"/>
    <lineage>
        <taxon>Archaea</taxon>
        <taxon>Methanobacteriati</taxon>
        <taxon>Methanobacteriota</taxon>
        <taxon>candidate division MSBL1</taxon>
    </lineage>
</organism>
<protein>
    <submittedName>
        <fullName evidence="1">Uncharacterized protein</fullName>
    </submittedName>
</protein>